<comment type="similarity">
    <text evidence="2">Belongs to the protein kinase superfamily. ADCK protein kinase family.</text>
</comment>
<sequence length="1130" mass="126678">MAMAVTPPLSSSSTPISVRRYSTRARAFKTTSLKSSKQRHGRVVGNLGHLAEVVRKDMEFLKKGVKRGMEWANEALHIPRVSKTLDELLWLRNLEEPNAPPLEPRPWPQPYYPELSGVDLLMADLKALEAYAGYFYYLSKIWSKPLPEVYDPKDVDDYFNSRPHLVAIRLIEVFSSFAFAAIRIRTSGIRKYLKLSSDKDIDGNISQYKFGMVLKETMLNLGPTFIKGKEYCLLEVFISMLKSQDYQYASYMPFLADAVGQSLSTRPDIIGTEISKALSELHDQIPPFARTVAMKIIEEELGSPVESLFRYISKEPVAAASFGQVALYCTTMYHGEHNDPIPAYLCVYCGSTLDGFNVAVKVQRPNLRHLVVRDVYILRLGLGLLQRIAKRKSDLRLYADELGKGLVGELDYTLEAANASEFLEAHLPFPFIRVPKVFRHLTQKRVLTMEWISGESPTDLLSVSTGNSVDHGSCYTERQQFDAKRRLLDLDEVFMTTIIVPGAQMRSGENNEYVNKGVEASLVQLLETGLLHADPHPGNLSYTSSGQIGFLDFGLLCRMENKHQYAMLASIVHIVNGDWASLVHALTEMDIVRPGTNIRRVTMDLEYALGEVEFNDGIPDVKFSRVLGKIWSIALKYQFRMPPYYTLVLRSLASLEGLAVAADTNFKTFEAAYPYVVRKLLTDNSAATRKILHSVVLNRKKEFQWQRLALFLRVGATRKGLPKVMASNSENSRDYVPNKANGVYDVANLVFSLLPSKDGAVLRRLLMTADGASLIRAMVSKEAKFFRQQLCRVIADILYQWMSEALGQDILVSLSETYIGRVPFAPKQFAGTSFYSGFTQLCKGLAVVLLGGHIVIQLLPSAIAYLALIPARTIPFAWNLITAGYIEQSVHGVIASIVGLLFIGKLLEPVWGSREFLKFIFVVNFLTSVCVFITAIALYYITTQENYLYMPLSGFHGILSGFLVGIKQIIPDQELPVLKIKAKWLPSLALLLSIAVSFFTLESATYLPILIFGTYISWIYLRYWQRKPETKLKGDPSDEFAFSTFFPEFLRPVIDPIATIFHRMLCGRTEASNEAEGYTLGGTTLPGSDPIEASRRRERGARALEERLATERLGAAKSAEGAQIDATENV</sequence>
<accession>A0A2N9FL21</accession>
<name>A0A2N9FL21_FAGSY</name>
<evidence type="ECO:0000313" key="9">
    <source>
        <dbReference type="EMBL" id="SPC87883.1"/>
    </source>
</evidence>
<dbReference type="PANTHER" id="PTHR10566:SF123">
    <property type="entry name" value="PROTEIN KINASE SUPERFAMILY PROTEIN"/>
    <property type="match status" value="1"/>
</dbReference>
<dbReference type="InterPro" id="IPR011009">
    <property type="entry name" value="Kinase-like_dom_sf"/>
</dbReference>
<dbReference type="SUPFAM" id="SSF144091">
    <property type="entry name" value="Rhomboid-like"/>
    <property type="match status" value="1"/>
</dbReference>
<dbReference type="Gene3D" id="1.20.1540.10">
    <property type="entry name" value="Rhomboid-like"/>
    <property type="match status" value="1"/>
</dbReference>
<dbReference type="GO" id="GO:0016020">
    <property type="term" value="C:membrane"/>
    <property type="evidence" value="ECO:0007669"/>
    <property type="project" value="UniProtKB-SubCell"/>
</dbReference>
<feature type="transmembrane region" description="Helical" evidence="7">
    <location>
        <begin position="919"/>
        <end position="941"/>
    </location>
</feature>
<evidence type="ECO:0000256" key="3">
    <source>
        <dbReference type="ARBA" id="ARBA00022692"/>
    </source>
</evidence>
<dbReference type="Pfam" id="PF08551">
    <property type="entry name" value="DUF1751"/>
    <property type="match status" value="1"/>
</dbReference>
<dbReference type="CDD" id="cd05121">
    <property type="entry name" value="ABC1_ADCK3-like"/>
    <property type="match status" value="1"/>
</dbReference>
<protein>
    <recommendedName>
        <fullName evidence="8">ABC1 atypical kinase-like domain-containing protein</fullName>
    </recommendedName>
</protein>
<dbReference type="InterPro" id="IPR004147">
    <property type="entry name" value="ABC1_dom"/>
</dbReference>
<dbReference type="InterPro" id="IPR013861">
    <property type="entry name" value="TMEM115/Pdh1/Rbl19"/>
</dbReference>
<reference evidence="9" key="1">
    <citation type="submission" date="2018-02" db="EMBL/GenBank/DDBJ databases">
        <authorList>
            <person name="Cohen D.B."/>
            <person name="Kent A.D."/>
        </authorList>
    </citation>
    <scope>NUCLEOTIDE SEQUENCE</scope>
</reference>
<dbReference type="AlphaFoldDB" id="A0A2N9FL21"/>
<feature type="domain" description="ABC1 atypical kinase-like" evidence="8">
    <location>
        <begin position="347"/>
        <end position="584"/>
    </location>
</feature>
<dbReference type="SMART" id="SM01160">
    <property type="entry name" value="DUF1751"/>
    <property type="match status" value="1"/>
</dbReference>
<dbReference type="SUPFAM" id="SSF56112">
    <property type="entry name" value="Protein kinase-like (PK-like)"/>
    <property type="match status" value="1"/>
</dbReference>
<evidence type="ECO:0000256" key="6">
    <source>
        <dbReference type="SAM" id="MobiDB-lite"/>
    </source>
</evidence>
<feature type="transmembrane region" description="Helical" evidence="7">
    <location>
        <begin position="889"/>
        <end position="907"/>
    </location>
</feature>
<keyword evidence="5 7" id="KW-0472">Membrane</keyword>
<evidence type="ECO:0000259" key="8">
    <source>
        <dbReference type="Pfam" id="PF03109"/>
    </source>
</evidence>
<gene>
    <name evidence="9" type="ORF">FSB_LOCUS15765</name>
</gene>
<evidence type="ECO:0000256" key="2">
    <source>
        <dbReference type="ARBA" id="ARBA00009670"/>
    </source>
</evidence>
<proteinExistence type="inferred from homology"/>
<dbReference type="EMBL" id="OIVN01000954">
    <property type="protein sequence ID" value="SPC87883.1"/>
    <property type="molecule type" value="Genomic_DNA"/>
</dbReference>
<dbReference type="InterPro" id="IPR035952">
    <property type="entry name" value="Rhomboid-like_sf"/>
</dbReference>
<evidence type="ECO:0000256" key="1">
    <source>
        <dbReference type="ARBA" id="ARBA00004141"/>
    </source>
</evidence>
<comment type="subcellular location">
    <subcellularLocation>
        <location evidence="1">Membrane</location>
        <topology evidence="1">Multi-pass membrane protein</topology>
    </subcellularLocation>
</comment>
<evidence type="ECO:0000256" key="5">
    <source>
        <dbReference type="ARBA" id="ARBA00023136"/>
    </source>
</evidence>
<feature type="transmembrane region" description="Helical" evidence="7">
    <location>
        <begin position="1006"/>
        <end position="1024"/>
    </location>
</feature>
<keyword evidence="4 7" id="KW-1133">Transmembrane helix</keyword>
<dbReference type="Pfam" id="PF03109">
    <property type="entry name" value="ABC1"/>
    <property type="match status" value="2"/>
</dbReference>
<feature type="transmembrane region" description="Helical" evidence="7">
    <location>
        <begin position="947"/>
        <end position="970"/>
    </location>
</feature>
<dbReference type="FunFam" id="1.20.1540.10:FF:000004">
    <property type="entry name" value="Transmembrane protein 115"/>
    <property type="match status" value="1"/>
</dbReference>
<feature type="region of interest" description="Disordered" evidence="6">
    <location>
        <begin position="1077"/>
        <end position="1100"/>
    </location>
</feature>
<feature type="transmembrane region" description="Helical" evidence="7">
    <location>
        <begin position="845"/>
        <end position="869"/>
    </location>
</feature>
<organism evidence="9">
    <name type="scientific">Fagus sylvatica</name>
    <name type="common">Beechnut</name>
    <dbReference type="NCBI Taxonomy" id="28930"/>
    <lineage>
        <taxon>Eukaryota</taxon>
        <taxon>Viridiplantae</taxon>
        <taxon>Streptophyta</taxon>
        <taxon>Embryophyta</taxon>
        <taxon>Tracheophyta</taxon>
        <taxon>Spermatophyta</taxon>
        <taxon>Magnoliopsida</taxon>
        <taxon>eudicotyledons</taxon>
        <taxon>Gunneridae</taxon>
        <taxon>Pentapetalae</taxon>
        <taxon>rosids</taxon>
        <taxon>fabids</taxon>
        <taxon>Fagales</taxon>
        <taxon>Fagaceae</taxon>
        <taxon>Fagus</taxon>
    </lineage>
</organism>
<feature type="domain" description="ABC1 atypical kinase-like" evidence="8">
    <location>
        <begin position="281"/>
        <end position="325"/>
    </location>
</feature>
<keyword evidence="3 7" id="KW-0812">Transmembrane</keyword>
<dbReference type="PANTHER" id="PTHR10566">
    <property type="entry name" value="CHAPERONE-ACTIVITY OF BC1 COMPLEX CABC1 -RELATED"/>
    <property type="match status" value="1"/>
</dbReference>
<dbReference type="InterPro" id="IPR050154">
    <property type="entry name" value="UbiB_kinase"/>
</dbReference>
<evidence type="ECO:0000256" key="7">
    <source>
        <dbReference type="SAM" id="Phobius"/>
    </source>
</evidence>
<dbReference type="GO" id="GO:0006890">
    <property type="term" value="P:retrograde vesicle-mediated transport, Golgi to endoplasmic reticulum"/>
    <property type="evidence" value="ECO:0007669"/>
    <property type="project" value="InterPro"/>
</dbReference>
<evidence type="ECO:0000256" key="4">
    <source>
        <dbReference type="ARBA" id="ARBA00022989"/>
    </source>
</evidence>